<proteinExistence type="predicted"/>
<name>A0ABQ1VZT6_9BACT</name>
<protein>
    <recommendedName>
        <fullName evidence="3">DUF4174 domain-containing protein</fullName>
    </recommendedName>
</protein>
<evidence type="ECO:0000313" key="4">
    <source>
        <dbReference type="EMBL" id="GGG07837.1"/>
    </source>
</evidence>
<dbReference type="RefSeq" id="WP_188500493.1">
    <property type="nucleotide sequence ID" value="NZ_BMFP01000002.1"/>
</dbReference>
<dbReference type="EMBL" id="BMFP01000002">
    <property type="protein sequence ID" value="GGG07837.1"/>
    <property type="molecule type" value="Genomic_DNA"/>
</dbReference>
<dbReference type="Proteomes" id="UP000634043">
    <property type="component" value="Unassembled WGS sequence"/>
</dbReference>
<reference evidence="5" key="1">
    <citation type="journal article" date="2019" name="Int. J. Syst. Evol. Microbiol.">
        <title>The Global Catalogue of Microorganisms (GCM) 10K type strain sequencing project: providing services to taxonomists for standard genome sequencing and annotation.</title>
        <authorList>
            <consortium name="The Broad Institute Genomics Platform"/>
            <consortium name="The Broad Institute Genome Sequencing Center for Infectious Disease"/>
            <person name="Wu L."/>
            <person name="Ma J."/>
        </authorList>
    </citation>
    <scope>NUCLEOTIDE SEQUENCE [LARGE SCALE GENOMIC DNA]</scope>
    <source>
        <strain evidence="5">CGMCC 1.12749</strain>
    </source>
</reference>
<dbReference type="InterPro" id="IPR025232">
    <property type="entry name" value="DUF4174"/>
</dbReference>
<feature type="signal peptide" evidence="2">
    <location>
        <begin position="1"/>
        <end position="23"/>
    </location>
</feature>
<keyword evidence="1 2" id="KW-0732">Signal</keyword>
<evidence type="ECO:0000313" key="5">
    <source>
        <dbReference type="Proteomes" id="UP000634043"/>
    </source>
</evidence>
<dbReference type="Pfam" id="PF13778">
    <property type="entry name" value="DUF4174"/>
    <property type="match status" value="1"/>
</dbReference>
<keyword evidence="5" id="KW-1185">Reference proteome</keyword>
<evidence type="ECO:0000256" key="2">
    <source>
        <dbReference type="SAM" id="SignalP"/>
    </source>
</evidence>
<comment type="caution">
    <text evidence="4">The sequence shown here is derived from an EMBL/GenBank/DDBJ whole genome shotgun (WGS) entry which is preliminary data.</text>
</comment>
<feature type="chain" id="PRO_5047163538" description="DUF4174 domain-containing protein" evidence="2">
    <location>
        <begin position="24"/>
        <end position="143"/>
    </location>
</feature>
<evidence type="ECO:0000256" key="1">
    <source>
        <dbReference type="ARBA" id="ARBA00022729"/>
    </source>
</evidence>
<accession>A0ABQ1VZT6</accession>
<organism evidence="4 5">
    <name type="scientific">Pontibacter amylolyticus</name>
    <dbReference type="NCBI Taxonomy" id="1424080"/>
    <lineage>
        <taxon>Bacteria</taxon>
        <taxon>Pseudomonadati</taxon>
        <taxon>Bacteroidota</taxon>
        <taxon>Cytophagia</taxon>
        <taxon>Cytophagales</taxon>
        <taxon>Hymenobacteraceae</taxon>
        <taxon>Pontibacter</taxon>
    </lineage>
</organism>
<gene>
    <name evidence="4" type="ORF">GCM10011323_10520</name>
</gene>
<feature type="domain" description="DUF4174" evidence="3">
    <location>
        <begin position="31"/>
        <end position="138"/>
    </location>
</feature>
<evidence type="ECO:0000259" key="3">
    <source>
        <dbReference type="Pfam" id="PF13778"/>
    </source>
</evidence>
<sequence>MNLNHFFRTAFCLALLLPHLLLAQTKTPMKLDDLQWEKRVLLLFAPAPDNADFVEQQNRVRKNTQGIAERQLEVLELVPGGKEAGMREELLQKFAVAPGVYTLVLLGKDGLEKYRSPKAVPLEEVFKIIDQMPMRRQEMRKQD</sequence>